<dbReference type="PANTHER" id="PTHR30625:SF15">
    <property type="entry name" value="BIOPOLYMER TRANSPORT PROTEIN EXBB"/>
    <property type="match status" value="1"/>
</dbReference>
<evidence type="ECO:0000256" key="7">
    <source>
        <dbReference type="ARBA" id="ARBA00023136"/>
    </source>
</evidence>
<feature type="transmembrane region" description="Helical" evidence="9">
    <location>
        <begin position="120"/>
        <end position="137"/>
    </location>
</feature>
<evidence type="ECO:0000256" key="6">
    <source>
        <dbReference type="ARBA" id="ARBA00022989"/>
    </source>
</evidence>
<keyword evidence="2 8" id="KW-0813">Transport</keyword>
<organism evidence="11 12">
    <name type="scientific">Leptospira interrogans str. UI 12758</name>
    <dbReference type="NCBI Taxonomy" id="1049938"/>
    <lineage>
        <taxon>Bacteria</taxon>
        <taxon>Pseudomonadati</taxon>
        <taxon>Spirochaetota</taxon>
        <taxon>Spirochaetia</taxon>
        <taxon>Leptospirales</taxon>
        <taxon>Leptospiraceae</taxon>
        <taxon>Leptospira</taxon>
    </lineage>
</organism>
<sequence>MTMFLVEYGETFIFVVMLVASIVALAVGTERILIFRRNLKNTEAILPVLTSEIRKGDFSAVKSIASENHGNIYAKFSQFSAEHYEVGHEALSELQEGKIIGERIELENHLPILNTLGNNAPFIGLLGTVLGVIKAFYGLGTLGSTGAEFVMRSISTALLATAAGLGVAIPVVMANNYFTRKLKVIQANLEILSKEFLASLSRKK</sequence>
<dbReference type="InterPro" id="IPR050790">
    <property type="entry name" value="ExbB/TolQ_transport"/>
</dbReference>
<dbReference type="GO" id="GO:0017038">
    <property type="term" value="P:protein import"/>
    <property type="evidence" value="ECO:0007669"/>
    <property type="project" value="TreeGrafter"/>
</dbReference>
<evidence type="ECO:0000256" key="9">
    <source>
        <dbReference type="SAM" id="Phobius"/>
    </source>
</evidence>
<dbReference type="AlphaFoldDB" id="A0A0E2DDQ3"/>
<dbReference type="Proteomes" id="UP000001340">
    <property type="component" value="Unassembled WGS sequence"/>
</dbReference>
<dbReference type="PANTHER" id="PTHR30625">
    <property type="entry name" value="PROTEIN TOLQ"/>
    <property type="match status" value="1"/>
</dbReference>
<keyword evidence="3" id="KW-1003">Cell membrane</keyword>
<feature type="transmembrane region" description="Helical" evidence="9">
    <location>
        <begin position="12"/>
        <end position="34"/>
    </location>
</feature>
<gene>
    <name evidence="11" type="ORF">LEP1GSC105_0442</name>
</gene>
<evidence type="ECO:0000313" key="11">
    <source>
        <dbReference type="EMBL" id="EKR53788.1"/>
    </source>
</evidence>
<dbReference type="InterPro" id="IPR002898">
    <property type="entry name" value="MotA_ExbB_proton_chnl"/>
</dbReference>
<feature type="domain" description="MotA/TolQ/ExbB proton channel" evidence="10">
    <location>
        <begin position="85"/>
        <end position="190"/>
    </location>
</feature>
<evidence type="ECO:0000256" key="2">
    <source>
        <dbReference type="ARBA" id="ARBA00022448"/>
    </source>
</evidence>
<dbReference type="Pfam" id="PF01618">
    <property type="entry name" value="MotA_ExbB"/>
    <property type="match status" value="1"/>
</dbReference>
<evidence type="ECO:0000259" key="10">
    <source>
        <dbReference type="Pfam" id="PF01618"/>
    </source>
</evidence>
<dbReference type="EMBL" id="AHNR02000063">
    <property type="protein sequence ID" value="EKR53788.1"/>
    <property type="molecule type" value="Genomic_DNA"/>
</dbReference>
<dbReference type="GeneID" id="61141414"/>
<keyword evidence="4 9" id="KW-0812">Transmembrane</keyword>
<keyword evidence="5 8" id="KW-0653">Protein transport</keyword>
<comment type="subcellular location">
    <subcellularLocation>
        <location evidence="1">Cell membrane</location>
        <topology evidence="1">Multi-pass membrane protein</topology>
    </subcellularLocation>
    <subcellularLocation>
        <location evidence="8">Membrane</location>
        <topology evidence="8">Multi-pass membrane protein</topology>
    </subcellularLocation>
</comment>
<comment type="caution">
    <text evidence="11">The sequence shown here is derived from an EMBL/GenBank/DDBJ whole genome shotgun (WGS) entry which is preliminary data.</text>
</comment>
<evidence type="ECO:0000313" key="12">
    <source>
        <dbReference type="Proteomes" id="UP000001340"/>
    </source>
</evidence>
<proteinExistence type="inferred from homology"/>
<evidence type="ECO:0000256" key="8">
    <source>
        <dbReference type="RuleBase" id="RU004057"/>
    </source>
</evidence>
<keyword evidence="7 9" id="KW-0472">Membrane</keyword>
<dbReference type="RefSeq" id="WP_000177702.1">
    <property type="nucleotide sequence ID" value="NZ_AHNR02000063.1"/>
</dbReference>
<evidence type="ECO:0000256" key="5">
    <source>
        <dbReference type="ARBA" id="ARBA00022927"/>
    </source>
</evidence>
<name>A0A0E2DDQ3_LEPIR</name>
<accession>A0A0E2DDQ3</accession>
<evidence type="ECO:0000256" key="4">
    <source>
        <dbReference type="ARBA" id="ARBA00022692"/>
    </source>
</evidence>
<comment type="similarity">
    <text evidence="8">Belongs to the exbB/tolQ family.</text>
</comment>
<reference evidence="11 12" key="1">
    <citation type="submission" date="2012-10" db="EMBL/GenBank/DDBJ databases">
        <authorList>
            <person name="Harkins D.M."/>
            <person name="Durkin A.S."/>
            <person name="Brinkac L.M."/>
            <person name="Haft D.H."/>
            <person name="Selengut J.D."/>
            <person name="Sanka R."/>
            <person name="DePew J."/>
            <person name="Purushe J."/>
            <person name="Chanthongthip A."/>
            <person name="Lattana O."/>
            <person name="Phetsouvanh R."/>
            <person name="Newton P.N."/>
            <person name="Vinetz J.M."/>
            <person name="Sutton G.G."/>
            <person name="Nierman W.C."/>
            <person name="Fouts D.E."/>
        </authorList>
    </citation>
    <scope>NUCLEOTIDE SEQUENCE [LARGE SCALE GENOMIC DNA]</scope>
    <source>
        <strain evidence="11 12">UI 12758</strain>
    </source>
</reference>
<dbReference type="GO" id="GO:0005886">
    <property type="term" value="C:plasma membrane"/>
    <property type="evidence" value="ECO:0007669"/>
    <property type="project" value="UniProtKB-SubCell"/>
</dbReference>
<evidence type="ECO:0000256" key="1">
    <source>
        <dbReference type="ARBA" id="ARBA00004651"/>
    </source>
</evidence>
<protein>
    <submittedName>
        <fullName evidence="11">Transporter, MotA/TolQ/ExbB proton channel family protein</fullName>
    </submittedName>
</protein>
<feature type="transmembrane region" description="Helical" evidence="9">
    <location>
        <begin position="149"/>
        <end position="173"/>
    </location>
</feature>
<evidence type="ECO:0000256" key="3">
    <source>
        <dbReference type="ARBA" id="ARBA00022475"/>
    </source>
</evidence>
<keyword evidence="6 9" id="KW-1133">Transmembrane helix</keyword>